<dbReference type="Gene3D" id="2.70.130.10">
    <property type="entry name" value="Mannose-6-phosphate receptor binding domain"/>
    <property type="match status" value="4"/>
</dbReference>
<feature type="transmembrane region" description="Helical" evidence="9">
    <location>
        <begin position="827"/>
        <end position="848"/>
    </location>
</feature>
<evidence type="ECO:0000256" key="4">
    <source>
        <dbReference type="ARBA" id="ARBA00022729"/>
    </source>
</evidence>
<evidence type="ECO:0000256" key="8">
    <source>
        <dbReference type="SAM" id="MobiDB-lite"/>
    </source>
</evidence>
<evidence type="ECO:0000256" key="3">
    <source>
        <dbReference type="ARBA" id="ARBA00022692"/>
    </source>
</evidence>
<evidence type="ECO:0000256" key="9">
    <source>
        <dbReference type="SAM" id="Phobius"/>
    </source>
</evidence>
<protein>
    <submittedName>
        <fullName evidence="11">Cation-independent mannose-6-phosphate receptor</fullName>
    </submittedName>
</protein>
<keyword evidence="6 9" id="KW-0472">Membrane</keyword>
<evidence type="ECO:0000313" key="11">
    <source>
        <dbReference type="EMBL" id="CAG6496659.1"/>
    </source>
</evidence>
<dbReference type="GO" id="GO:0005537">
    <property type="term" value="F:D-mannose binding"/>
    <property type="evidence" value="ECO:0007669"/>
    <property type="project" value="InterPro"/>
</dbReference>
<dbReference type="PROSITE" id="PS51914">
    <property type="entry name" value="MRH"/>
    <property type="match status" value="4"/>
</dbReference>
<dbReference type="InterPro" id="IPR000479">
    <property type="entry name" value="CIMR_rpt"/>
</dbReference>
<feature type="region of interest" description="Disordered" evidence="8">
    <location>
        <begin position="772"/>
        <end position="822"/>
    </location>
</feature>
<dbReference type="GO" id="GO:0000139">
    <property type="term" value="C:Golgi membrane"/>
    <property type="evidence" value="ECO:0007669"/>
    <property type="project" value="UniProtKB-SubCell"/>
</dbReference>
<proteinExistence type="predicted"/>
<evidence type="ECO:0000256" key="1">
    <source>
        <dbReference type="ARBA" id="ARBA00004308"/>
    </source>
</evidence>
<keyword evidence="5 9" id="KW-1133">Transmembrane helix</keyword>
<organism evidence="11">
    <name type="scientific">Culex pipiens</name>
    <name type="common">House mosquito</name>
    <dbReference type="NCBI Taxonomy" id="7175"/>
    <lineage>
        <taxon>Eukaryota</taxon>
        <taxon>Metazoa</taxon>
        <taxon>Ecdysozoa</taxon>
        <taxon>Arthropoda</taxon>
        <taxon>Hexapoda</taxon>
        <taxon>Insecta</taxon>
        <taxon>Pterygota</taxon>
        <taxon>Neoptera</taxon>
        <taxon>Endopterygota</taxon>
        <taxon>Diptera</taxon>
        <taxon>Nematocera</taxon>
        <taxon>Culicoidea</taxon>
        <taxon>Culicidae</taxon>
        <taxon>Culicinae</taxon>
        <taxon>Culicini</taxon>
        <taxon>Culex</taxon>
        <taxon>Culex</taxon>
    </lineage>
</organism>
<feature type="domain" description="MRH" evidence="10">
    <location>
        <begin position="216"/>
        <end position="352"/>
    </location>
</feature>
<dbReference type="GO" id="GO:0005802">
    <property type="term" value="C:trans-Golgi network"/>
    <property type="evidence" value="ECO:0007669"/>
    <property type="project" value="TreeGrafter"/>
</dbReference>
<evidence type="ECO:0000256" key="6">
    <source>
        <dbReference type="ARBA" id="ARBA00023136"/>
    </source>
</evidence>
<evidence type="ECO:0000259" key="10">
    <source>
        <dbReference type="PROSITE" id="PS51914"/>
    </source>
</evidence>
<sequence length="898" mass="97494">MSTSGGDGHGRDGRAVEKSIVLPRQAPPRRTTTSKLITTTAASSFQLFLTVVAAVALLPAGSLGSSLVLNSKNCLVQEPLYNITFNLTTLDSDLVHHIKSDIGETFTFDVCDHLKRPCNGVSGGAACLLRQDKSEVLLARESTLQLIDGRLHFNFSGGDACRNGKNYSLDIILMCSYSPEPEPMSVVPYSDDQCNYFIFWRTKHACAPLPERVRANECAVRDASGHVFNLLPLSQLNHRVPDRNGSHFSVTACKPVHYGHMTMCPIGSSVCHVNDSESDYTKKYHDYGQTDANPTIEEGKLIMNLASAEDKCQNSKIFFECDEAATDFGPEYLGKEGCTHLFTWRTSLACKKREFCAVVDPNSGFVFNMSSLAGNQIKLVEANRTYEFAICKTTDTQCPGSCEVSSTNSQTVSLGNINADLQYNITGAPYLRYESGAVCNQSSNARWSTKIEFICETDKGQTTPPPKVVENTGCELIVQLETELACLRNISCSAMNLSNDRELDLTPLISSQRNYLADINDTLTAVKNKQQKFFLNVCRPLLSEFGLGCRGGSAACVAEQRPSDKTPTNELSLGYPDASLVVVGDRAHLKYLRGDHCPQDNATDLSTEIEFYCAPKAGHGNPILQEILHDCHYRFEWPTNVICPGVVAEFRSKTCEIFNAETGATIALLKIFPSGELQVSPSKGSVSEELKRGKIQLCDKNLTALVDYKEQALKVHFTAKDPSCEGTGGNINVNLHVACAASENFEVNEQTPCHLVVTQLSPQICDLVGATAASDGTGSSTEKPGTPPPTKGTSSTTTPDPKDHGGDSKQPAVTDATPAQGSSGGRVGVILAVLTLVSLAGAGGFLLLRNPERREYLRSLFRGRNVLVQYSRVRTNEEASLLMHPPGALSDSDDEMLI</sequence>
<dbReference type="GO" id="GO:0007041">
    <property type="term" value="P:lysosomal transport"/>
    <property type="evidence" value="ECO:0007669"/>
    <property type="project" value="InterPro"/>
</dbReference>
<reference evidence="11" key="1">
    <citation type="submission" date="2021-05" db="EMBL/GenBank/DDBJ databases">
        <authorList>
            <person name="Alioto T."/>
            <person name="Alioto T."/>
            <person name="Gomez Garrido J."/>
        </authorList>
    </citation>
    <scope>NUCLEOTIDE SEQUENCE</scope>
</reference>
<feature type="domain" description="MRH" evidence="10">
    <location>
        <begin position="490"/>
        <end position="645"/>
    </location>
</feature>
<dbReference type="EMBL" id="HBUE01131572">
    <property type="protein sequence ID" value="CAG6496659.1"/>
    <property type="molecule type" value="Transcribed_RNA"/>
</dbReference>
<dbReference type="GO" id="GO:0010008">
    <property type="term" value="C:endosome membrane"/>
    <property type="evidence" value="ECO:0007669"/>
    <property type="project" value="UniProtKB-SubCell"/>
</dbReference>
<feature type="domain" description="MRH" evidence="10">
    <location>
        <begin position="354"/>
        <end position="488"/>
    </location>
</feature>
<keyword evidence="3 9" id="KW-0812">Transmembrane</keyword>
<comment type="subcellular location">
    <subcellularLocation>
        <location evidence="1">Endomembrane system</location>
    </subcellularLocation>
</comment>
<feature type="domain" description="MRH" evidence="10">
    <location>
        <begin position="72"/>
        <end position="208"/>
    </location>
</feature>
<feature type="compositionally biased region" description="Basic and acidic residues" evidence="8">
    <location>
        <begin position="8"/>
        <end position="17"/>
    </location>
</feature>
<dbReference type="AlphaFoldDB" id="A0A8D8CLI1"/>
<dbReference type="SUPFAM" id="SSF50911">
    <property type="entry name" value="Mannose 6-phosphate receptor domain"/>
    <property type="match status" value="4"/>
</dbReference>
<evidence type="ECO:0000256" key="2">
    <source>
        <dbReference type="ARBA" id="ARBA00022448"/>
    </source>
</evidence>
<feature type="region of interest" description="Disordered" evidence="8">
    <location>
        <begin position="1"/>
        <end position="33"/>
    </location>
</feature>
<dbReference type="GO" id="GO:0038023">
    <property type="term" value="F:signaling receptor activity"/>
    <property type="evidence" value="ECO:0007669"/>
    <property type="project" value="InterPro"/>
</dbReference>
<keyword evidence="7" id="KW-1015">Disulfide bond</keyword>
<evidence type="ECO:0000256" key="5">
    <source>
        <dbReference type="ARBA" id="ARBA00022989"/>
    </source>
</evidence>
<keyword evidence="4" id="KW-0732">Signal</keyword>
<name>A0A8D8CLI1_CULPI</name>
<dbReference type="Pfam" id="PF00878">
    <property type="entry name" value="CIMR"/>
    <property type="match status" value="4"/>
</dbReference>
<keyword evidence="11" id="KW-0675">Receptor</keyword>
<dbReference type="SMART" id="SM01404">
    <property type="entry name" value="CIMR"/>
    <property type="match status" value="4"/>
</dbReference>
<keyword evidence="2" id="KW-0813">Transport</keyword>
<accession>A0A8D8CLI1</accession>
<dbReference type="InterPro" id="IPR044865">
    <property type="entry name" value="MRH_dom"/>
</dbReference>
<dbReference type="PANTHER" id="PTHR15071">
    <property type="entry name" value="MANNOSE-6-PHOSPHATE RECEPTOR FAMILY MEMBER"/>
    <property type="match status" value="1"/>
</dbReference>
<dbReference type="InterPro" id="IPR009011">
    <property type="entry name" value="Man6P_isomerase_rcpt-bd_dom_sf"/>
</dbReference>
<dbReference type="PANTHER" id="PTHR15071:SF0">
    <property type="entry name" value="MANNOSE 6-PHOSPHATE RECEPTOR-LIKE PROTEIN 1"/>
    <property type="match status" value="1"/>
</dbReference>
<evidence type="ECO:0000256" key="7">
    <source>
        <dbReference type="ARBA" id="ARBA00023157"/>
    </source>
</evidence>